<feature type="region of interest" description="Disordered" evidence="6">
    <location>
        <begin position="550"/>
        <end position="572"/>
    </location>
</feature>
<keyword evidence="4" id="KW-0539">Nucleus</keyword>
<feature type="region of interest" description="Disordered" evidence="6">
    <location>
        <begin position="1040"/>
        <end position="1076"/>
    </location>
</feature>
<dbReference type="eggNOG" id="KOG1835">
    <property type="taxonomic scope" value="Eukaryota"/>
</dbReference>
<dbReference type="OMA" id="GEYHGRD"/>
<accession>C1DZ44</accession>
<evidence type="ECO:0000256" key="2">
    <source>
        <dbReference type="ARBA" id="ARBA00005892"/>
    </source>
</evidence>
<dbReference type="STRING" id="296587.C1DZ44"/>
<dbReference type="InParanoid" id="C1DZ44"/>
<evidence type="ECO:0000256" key="5">
    <source>
        <dbReference type="SAM" id="Coils"/>
    </source>
</evidence>
<reference evidence="7 8" key="1">
    <citation type="journal article" date="2009" name="Science">
        <title>Green evolution and dynamic adaptations revealed by genomes of the marine picoeukaryotes Micromonas.</title>
        <authorList>
            <person name="Worden A.Z."/>
            <person name="Lee J.H."/>
            <person name="Mock T."/>
            <person name="Rouze P."/>
            <person name="Simmons M.P."/>
            <person name="Aerts A.L."/>
            <person name="Allen A.E."/>
            <person name="Cuvelier M.L."/>
            <person name="Derelle E."/>
            <person name="Everett M.V."/>
            <person name="Foulon E."/>
            <person name="Grimwood J."/>
            <person name="Gundlach H."/>
            <person name="Henrissat B."/>
            <person name="Napoli C."/>
            <person name="McDonald S.M."/>
            <person name="Parker M.S."/>
            <person name="Rombauts S."/>
            <person name="Salamov A."/>
            <person name="Von Dassow P."/>
            <person name="Badger J.H."/>
            <person name="Coutinho P.M."/>
            <person name="Demir E."/>
            <person name="Dubchak I."/>
            <person name="Gentemann C."/>
            <person name="Eikrem W."/>
            <person name="Gready J.E."/>
            <person name="John U."/>
            <person name="Lanier W."/>
            <person name="Lindquist E.A."/>
            <person name="Lucas S."/>
            <person name="Mayer K.F."/>
            <person name="Moreau H."/>
            <person name="Not F."/>
            <person name="Otillar R."/>
            <person name="Panaud O."/>
            <person name="Pangilinan J."/>
            <person name="Paulsen I."/>
            <person name="Piegu B."/>
            <person name="Poliakov A."/>
            <person name="Robbens S."/>
            <person name="Schmutz J."/>
            <person name="Toulza E."/>
            <person name="Wyss T."/>
            <person name="Zelensky A."/>
            <person name="Zhou K."/>
            <person name="Armbrust E.V."/>
            <person name="Bhattacharya D."/>
            <person name="Goodenough U.W."/>
            <person name="Van de Peer Y."/>
            <person name="Grigoriev I.V."/>
        </authorList>
    </citation>
    <scope>NUCLEOTIDE SEQUENCE [LARGE SCALE GENOMIC DNA]</scope>
    <source>
        <strain evidence="8">RCC299 / NOUM17</strain>
    </source>
</reference>
<keyword evidence="5" id="KW-0175">Coiled coil</keyword>
<dbReference type="GeneID" id="8240987"/>
<evidence type="ECO:0000313" key="8">
    <source>
        <dbReference type="Proteomes" id="UP000002009"/>
    </source>
</evidence>
<feature type="region of interest" description="Disordered" evidence="6">
    <location>
        <begin position="1248"/>
        <end position="1273"/>
    </location>
</feature>
<proteinExistence type="inferred from homology"/>
<feature type="coiled-coil region" evidence="5">
    <location>
        <begin position="771"/>
        <end position="798"/>
    </location>
</feature>
<sequence length="2973" mass="303952">MADEDSEPAALLRAVQALDRDGGMSDVELEECRAALKASRSALVNLLEFPGRNPEDRAAVQSRAVELTPGQKLNLGGADVENALVLSDAFDLNEKYCVRLLVRAVRGGARPDDCARSAAGIHLRDRTSRAEALLRILRQRSSPEAFAIDDEGNVAGHPALAAEIDEYAQDLLSGESASGGATLVGALVEILRKPAPGSYPTPASAHNPNPAVPGSIPPAAGTAPSFIQTPGGTATTPGGGAFAGFGASSQPGLFGATAAAQPGSQPANPLSLAPTQPTQPFGAPGIFGAQPTSHQPGGGVVQAQQPGQPAGAIVAHTAVNTAVNDPFAATARLELVEDERGRLCRRAEWLANERRVVAECLYHAIVATGVRSGDGPDDTPGAGGAALSATDAKAVMELFAEVATPTVARACADARARSLDAGRAQAAAAQELFAVGGAFDEYSGVPGGASPPTIADLPASVQEDLPAALAIALAAVAAVTPNGGSNGGSATNGAPQSYAQVVEAASAALQKAVDDANERAGGSAPVKIDPLRALGDYPFLNQSQRDQRDRFGFDGQQQPWQQQQQQQAGAAYGSPFAVPGQAAYGSAATFGGGFSGGAGNVGNVRRTHGQYGQNDAHFFGGGNAPGMMGPNDAGALPPGGDKSADEEEEERVSQMTIGVLEFCRLACALTGLDLGRKDADVAASVAADAGALTAARAMLCTCAFQDDADVSRRSYLDLVHAVIRRAIAHMLKNPAVGEALAAVVPAPTQQQVERERAALEHWESNSLFETDAELQRQREEEEERLRLQKEEEDASREAPLTALCGLLSEVYSQAPDLPAAAADVLPGFLDAIVEWEHSVESLVGVVGLMAAVAGTGPEGASQIWSRMRHPLPGSCVTWDSFVGALVGYNRRFQFGGDTPQELEENERSAAEAGGYGGYGGGGGFRGGYGNAGGPNPYAAAFSREREMPEADVQGLSAYLGLLASLLRAAPPGEASAWTQWLEGRYGFSLLDALTALHSCPVPAKLKAAILDAVASTGRGSARASADAWARLEREVAERGALGSSSNPISPNFADVRSPLMTDPRSPHHGTGSPYGARDTSHAHSLHNLAIPNGGGGYGAAAAARQQHSYYAQMLRDASRAATLQNQLCVPGSDVNWEFVHGEARSRTYPHAAAYVRMVNELIQETMGVGAGPSAGSGRGSATAFRFIRENVFGNLRHRQHRSQTERWQLARDAVNHFRLQLELFARAPEEDKYARGWSGVVDPAFDPTNSSGSNQYGSNLNPNPNPYGAAPGQSPYYGANADVGATDFAQTGLDAYAPGRDLMVDFLSDGVTFRGILAVLSVGADYLAAERPCAHGEALEGCVLACLECVAAALAMDKQCVDAMRERAVDQTGRRVNTGGGFGGTDDGASLGAFHSPLDQVMLRDASQCAAAIGYVSYRHNPALALASLKIFAEIASRTPRLVDLLPRDARVGLVRGCASVLELATLAPPPVGDPTVPGSNPTASDDSLADVVSRAGSLVLDVLLENLSAPAPSATHLLLGFDVDGEVENSVLRPFDGEFNCLTVLLEVMEAYPPGVVAAREGSGGLEAPGGFNGFNGGGFNGFNAGGMGERGAGHCEAPELAARLVFELAANEVTSASAIGLLQNWPPGAPGAAQRLPTLLADALSCSPPTDDAGFEPGTYSRRAASAHYRSWIMRTAALVLDATAPPPGSFPAASVDDLPPLAAQLTRVVLSLGDSELGESVPGSSSVERPRMAALELLATLPPPPTPPLAAARECARACRITSDVAATQRELGVLELLSDRRPSDAGGVLEVTARGDAVIGVRALGARLLEASRRVSMSRAPTMGGTAGGGGFDDADRARENVHKEAVQVAVRMARAFNASVEEHAAHVHAVSAWSELVAVCASRCLPSVGAFDGHGGFSPSGQLTGAGFDPQEILCRLGDGVLAQLARDTLADQQRVAGSNPDGGGGVDWWDARHVPLARLAATLMARLRAAARGGGGGGGGSLPGLNSSFGELRSTADADAIGGGPPGAGISTLARTMFGSPPGGDLERPPLPATRCKALLRALLAALLKPRTNSFDAAFGYGSSGGGGGSDSPGDPEVRANLYAALLSFLRYVRPARAAQLPGSVLAAARAGGAGPSDSDAAVNSDVDRALNAAAEQNELEASTSALIRRDAGPLVELIARDVVDASEGADERLRAVATSAVEALVAATVVASREPSRPLRQETVPGTPAGASFGTGIATPGGGAVVGSAFRAGAVSGNADAFGVKSAFTETSVGTPTGGAHQTPDPVVGALGQALARSGIVRACLARVERASLPDLILPTRAAAAAIASLRADLSLLLRLAQLPGGGARALAAAGAMAALTNCRAIDAYVADGPGDAAAVAADARRNGTPYGQNGSSFGEFDGFDGGGGVSGGFETDENANPNASGDPNDGSMADGGASSFGLTHHAHSFSSGDPYSPIAPLPLPRARHHAVLVPALRLAGTLVNALADDGDVHASGVAFLEAHRLVISRILSDRVRHAHLSDLAELEAAVTLVARLATTRRKPPGSGGGDDTKTYAVVDEFVPALDALTARLIAGDGKYDAFIAAASPEGSPSASTSHAEIARRLATERARRKFQHIGGARDSIDPIGSGRLSADAATNGATGGLPPVPAAAAAARMERSHRAVRAALVSTQLALAEQGRCDRFPALEPKNDNLGVDASPRPRPTLASFASLVARLSEELVAEVRQRARILRRLAADGGAGAARAVAADAFGGFVGGAELAAAAAAAAAQNGGAFPHSGAAEASAAAASVAARERAVRVLSHTCASSLELILGRLWAPQIGGGANSTTPAGGFGTSDSPNLGGGFNRGGGVGSAFRDHDDRYDRYGAGTRTVVGGGAYAPGEIAELSAILAPAIAALADLDLSPTSDLHVGFGDAGGFGDGGRLKGLIRRTRDTLLAAVPANAGEPPTLLLARGERHGGSHDGVSPARGFAQSPLPPPRFGLFNA</sequence>
<evidence type="ECO:0000256" key="1">
    <source>
        <dbReference type="ARBA" id="ARBA00004123"/>
    </source>
</evidence>
<dbReference type="PANTHER" id="PTHR31344">
    <property type="entry name" value="NUCLEAR PORE COMPLEX PROTEIN NUP205"/>
    <property type="match status" value="1"/>
</dbReference>
<dbReference type="FunCoup" id="C1DZ44">
    <property type="interactions" value="1308"/>
</dbReference>
<feature type="compositionally biased region" description="Polar residues" evidence="6">
    <location>
        <begin position="1248"/>
        <end position="1260"/>
    </location>
</feature>
<dbReference type="Pfam" id="PF11894">
    <property type="entry name" value="Nup192"/>
    <property type="match status" value="2"/>
</dbReference>
<organism evidence="7 8">
    <name type="scientific">Micromonas commoda (strain RCC299 / NOUM17 / CCMP2709)</name>
    <name type="common">Picoplanktonic green alga</name>
    <dbReference type="NCBI Taxonomy" id="296587"/>
    <lineage>
        <taxon>Eukaryota</taxon>
        <taxon>Viridiplantae</taxon>
        <taxon>Chlorophyta</taxon>
        <taxon>Mamiellophyceae</taxon>
        <taxon>Mamiellales</taxon>
        <taxon>Mamiellaceae</taxon>
        <taxon>Micromonas</taxon>
    </lineage>
</organism>
<feature type="region of interest" description="Disordered" evidence="6">
    <location>
        <begin position="2396"/>
        <end position="2425"/>
    </location>
</feature>
<evidence type="ECO:0000256" key="3">
    <source>
        <dbReference type="ARBA" id="ARBA00022448"/>
    </source>
</evidence>
<keyword evidence="8" id="KW-1185">Reference proteome</keyword>
<keyword evidence="3" id="KW-0813">Transport</keyword>
<comment type="similarity">
    <text evidence="2">Belongs to the NUP186/NUP192/NUP205 family.</text>
</comment>
<dbReference type="GO" id="GO:0005643">
    <property type="term" value="C:nuclear pore"/>
    <property type="evidence" value="ECO:0007669"/>
    <property type="project" value="InterPro"/>
</dbReference>
<evidence type="ECO:0000313" key="7">
    <source>
        <dbReference type="EMBL" id="ACO61543.1"/>
    </source>
</evidence>
<feature type="region of interest" description="Disordered" evidence="6">
    <location>
        <begin position="605"/>
        <end position="651"/>
    </location>
</feature>
<comment type="subcellular location">
    <subcellularLocation>
        <location evidence="1">Nucleus</location>
    </subcellularLocation>
</comment>
<evidence type="ECO:0000256" key="4">
    <source>
        <dbReference type="ARBA" id="ARBA00023242"/>
    </source>
</evidence>
<dbReference type="RefSeq" id="XP_002500285.1">
    <property type="nucleotide sequence ID" value="XM_002500239.1"/>
</dbReference>
<dbReference type="OrthoDB" id="511645at2759"/>
<dbReference type="InterPro" id="IPR021827">
    <property type="entry name" value="Nup186/Nup192/Nup205"/>
</dbReference>
<gene>
    <name evidence="7" type="ORF">MICPUN_55721</name>
</gene>
<dbReference type="EMBL" id="CP001323">
    <property type="protein sequence ID" value="ACO61543.1"/>
    <property type="molecule type" value="Genomic_DNA"/>
</dbReference>
<evidence type="ECO:0000256" key="6">
    <source>
        <dbReference type="SAM" id="MobiDB-lite"/>
    </source>
</evidence>
<name>C1DZ44_MICCC</name>
<protein>
    <submittedName>
        <fullName evidence="7">Uncharacterized protein</fullName>
    </submittedName>
</protein>
<dbReference type="Proteomes" id="UP000002009">
    <property type="component" value="Chromosome 2"/>
</dbReference>
<dbReference type="PANTHER" id="PTHR31344:SF0">
    <property type="entry name" value="NUCLEAR PORE COMPLEX PROTEIN NUP205"/>
    <property type="match status" value="1"/>
</dbReference>
<feature type="region of interest" description="Disordered" evidence="6">
    <location>
        <begin position="2944"/>
        <end position="2965"/>
    </location>
</feature>
<dbReference type="KEGG" id="mis:MICPUN_55721"/>
<feature type="compositionally biased region" description="Low complexity" evidence="6">
    <location>
        <begin position="556"/>
        <end position="567"/>
    </location>
</feature>